<proteinExistence type="predicted"/>
<dbReference type="GeneID" id="77727226"/>
<feature type="region of interest" description="Disordered" evidence="1">
    <location>
        <begin position="326"/>
        <end position="348"/>
    </location>
</feature>
<keyword evidence="3" id="KW-1185">Reference proteome</keyword>
<name>A0AA38H2B1_9TREE</name>
<dbReference type="AlphaFoldDB" id="A0AA38H2B1"/>
<evidence type="ECO:0000313" key="2">
    <source>
        <dbReference type="EMBL" id="KAI9632525.1"/>
    </source>
</evidence>
<feature type="region of interest" description="Disordered" evidence="1">
    <location>
        <begin position="111"/>
        <end position="245"/>
    </location>
</feature>
<dbReference type="Proteomes" id="UP001164286">
    <property type="component" value="Unassembled WGS sequence"/>
</dbReference>
<feature type="compositionally biased region" description="Polar residues" evidence="1">
    <location>
        <begin position="139"/>
        <end position="161"/>
    </location>
</feature>
<dbReference type="RefSeq" id="XP_052942302.1">
    <property type="nucleotide sequence ID" value="XM_053088021.1"/>
</dbReference>
<feature type="compositionally biased region" description="Pro residues" evidence="1">
    <location>
        <begin position="172"/>
        <end position="186"/>
    </location>
</feature>
<gene>
    <name evidence="2" type="ORF">MKK02DRAFT_30317</name>
</gene>
<feature type="region of interest" description="Disordered" evidence="1">
    <location>
        <begin position="259"/>
        <end position="313"/>
    </location>
</feature>
<dbReference type="EMBL" id="JAKWFO010000014">
    <property type="protein sequence ID" value="KAI9632525.1"/>
    <property type="molecule type" value="Genomic_DNA"/>
</dbReference>
<accession>A0AA38H2B1</accession>
<protein>
    <submittedName>
        <fullName evidence="2">Uncharacterized protein</fullName>
    </submittedName>
</protein>
<sequence length="543" mass="59570">MPTAPKRQAAARAARNILQQYTTPFAPINQKLYASKLGNTATRYEREDRAFRPGSYLHRSYAAEGPEAFGKPDEAGHLEIFRPGSTVGLEAEPSNIKAERRARMHERVAREIMEEEVPDESFMDYYAGAGAELPGPQAGPSQKPRSASSGPGKFTTTNQPPKRSHKRKLPAAAPPPPTPPTRPTSPPHMKYPISGFSSPLTPRDSDDDDLNSRDEAEPLFLSAPTSPEPVQAQAQAPRMPLASPPSYIPPMPLLWWADLGLEPQPSSSPLIDPATLRDEPITKSGRSGHAAHPSVAGPSRPYIPNPDSRESGEVHFKPRREALHAITSALGTQDVKPKSDPSGQRKDMLEEVKGTWGEVKMAFGRMERVMSKLETYSLTFTLTPSICPAYIDPQLSIMAPLRLTRLARSIIDDIGNTGKDLTDKAGGAADKAKELGDVHFPRLGQAQDALATYNKLKDQVTGVSFTEICGTERRAGEGVLAETLSVLPVVSRPQAAHLLHSRLYRRHHPNVPSPMRLPVAQMLDEQLLLLHQRRPLVWPKSDR</sequence>
<evidence type="ECO:0000256" key="1">
    <source>
        <dbReference type="SAM" id="MobiDB-lite"/>
    </source>
</evidence>
<reference evidence="2" key="1">
    <citation type="journal article" date="2022" name="G3 (Bethesda)">
        <title>High quality genome of the basidiomycete yeast Dioszegia hungarica PDD-24b-2 isolated from cloud water.</title>
        <authorList>
            <person name="Jarrige D."/>
            <person name="Haridas S."/>
            <person name="Bleykasten-Grosshans C."/>
            <person name="Joly M."/>
            <person name="Nadalig T."/>
            <person name="Sancelme M."/>
            <person name="Vuilleumier S."/>
            <person name="Grigoriev I.V."/>
            <person name="Amato P."/>
            <person name="Bringel F."/>
        </authorList>
    </citation>
    <scope>NUCLEOTIDE SEQUENCE</scope>
    <source>
        <strain evidence="2">PDD-24b-2</strain>
    </source>
</reference>
<feature type="compositionally biased region" description="Acidic residues" evidence="1">
    <location>
        <begin position="113"/>
        <end position="122"/>
    </location>
</feature>
<evidence type="ECO:0000313" key="3">
    <source>
        <dbReference type="Proteomes" id="UP001164286"/>
    </source>
</evidence>
<organism evidence="2 3">
    <name type="scientific">Dioszegia hungarica</name>
    <dbReference type="NCBI Taxonomy" id="4972"/>
    <lineage>
        <taxon>Eukaryota</taxon>
        <taxon>Fungi</taxon>
        <taxon>Dikarya</taxon>
        <taxon>Basidiomycota</taxon>
        <taxon>Agaricomycotina</taxon>
        <taxon>Tremellomycetes</taxon>
        <taxon>Tremellales</taxon>
        <taxon>Bulleribasidiaceae</taxon>
        <taxon>Dioszegia</taxon>
    </lineage>
</organism>
<feature type="compositionally biased region" description="Basic and acidic residues" evidence="1">
    <location>
        <begin position="335"/>
        <end position="348"/>
    </location>
</feature>
<comment type="caution">
    <text evidence="2">The sequence shown here is derived from an EMBL/GenBank/DDBJ whole genome shotgun (WGS) entry which is preliminary data.</text>
</comment>